<name>A0ABD0JVH9_9CAEN</name>
<protein>
    <submittedName>
        <fullName evidence="1">Uncharacterized protein</fullName>
    </submittedName>
</protein>
<keyword evidence="2" id="KW-1185">Reference proteome</keyword>
<dbReference type="EMBL" id="JACVVK020000319">
    <property type="protein sequence ID" value="KAK7478667.1"/>
    <property type="molecule type" value="Genomic_DNA"/>
</dbReference>
<feature type="non-terminal residue" evidence="1">
    <location>
        <position position="1"/>
    </location>
</feature>
<dbReference type="AlphaFoldDB" id="A0ABD0JVH9"/>
<reference evidence="1 2" key="1">
    <citation type="journal article" date="2023" name="Sci. Data">
        <title>Genome assembly of the Korean intertidal mud-creeper Batillaria attramentaria.</title>
        <authorList>
            <person name="Patra A.K."/>
            <person name="Ho P.T."/>
            <person name="Jun S."/>
            <person name="Lee S.J."/>
            <person name="Kim Y."/>
            <person name="Won Y.J."/>
        </authorList>
    </citation>
    <scope>NUCLEOTIDE SEQUENCE [LARGE SCALE GENOMIC DNA]</scope>
    <source>
        <strain evidence="1">Wonlab-2016</strain>
    </source>
</reference>
<comment type="caution">
    <text evidence="1">The sequence shown here is derived from an EMBL/GenBank/DDBJ whole genome shotgun (WGS) entry which is preliminary data.</text>
</comment>
<accession>A0ABD0JVH9</accession>
<sequence length="82" mass="9472">EGAEESVNEAKKNWFNEVKLLLLFFKSMSQMHHARRYIWPNCDDKKQDIGKMSVKYTGPSLLRFAPMSRDHGSREVVGSILS</sequence>
<proteinExistence type="predicted"/>
<evidence type="ECO:0000313" key="2">
    <source>
        <dbReference type="Proteomes" id="UP001519460"/>
    </source>
</evidence>
<dbReference type="Proteomes" id="UP001519460">
    <property type="component" value="Unassembled WGS sequence"/>
</dbReference>
<evidence type="ECO:0000313" key="1">
    <source>
        <dbReference type="EMBL" id="KAK7478667.1"/>
    </source>
</evidence>
<organism evidence="1 2">
    <name type="scientific">Batillaria attramentaria</name>
    <dbReference type="NCBI Taxonomy" id="370345"/>
    <lineage>
        <taxon>Eukaryota</taxon>
        <taxon>Metazoa</taxon>
        <taxon>Spiralia</taxon>
        <taxon>Lophotrochozoa</taxon>
        <taxon>Mollusca</taxon>
        <taxon>Gastropoda</taxon>
        <taxon>Caenogastropoda</taxon>
        <taxon>Sorbeoconcha</taxon>
        <taxon>Cerithioidea</taxon>
        <taxon>Batillariidae</taxon>
        <taxon>Batillaria</taxon>
    </lineage>
</organism>
<gene>
    <name evidence="1" type="ORF">BaRGS_00030052</name>
</gene>